<dbReference type="GO" id="GO:0006310">
    <property type="term" value="P:DNA recombination"/>
    <property type="evidence" value="ECO:0007669"/>
    <property type="project" value="InterPro"/>
</dbReference>
<evidence type="ECO:0000313" key="6">
    <source>
        <dbReference type="Proteomes" id="UP000222106"/>
    </source>
</evidence>
<organism evidence="5 6">
    <name type="scientific">Georgenia soli</name>
    <dbReference type="NCBI Taxonomy" id="638953"/>
    <lineage>
        <taxon>Bacteria</taxon>
        <taxon>Bacillati</taxon>
        <taxon>Actinomycetota</taxon>
        <taxon>Actinomycetes</taxon>
        <taxon>Micrococcales</taxon>
        <taxon>Bogoriellaceae</taxon>
        <taxon>Georgenia</taxon>
    </lineage>
</organism>
<dbReference type="Gene3D" id="3.30.470.30">
    <property type="entry name" value="DNA ligase/mRNA capping enzyme"/>
    <property type="match status" value="1"/>
</dbReference>
<dbReference type="CDD" id="cd07970">
    <property type="entry name" value="OBF_DNA_ligase_LigC"/>
    <property type="match status" value="1"/>
</dbReference>
<gene>
    <name evidence="5" type="ORF">ATJ97_0041</name>
</gene>
<sequence>MSTLPEGLRGPVDLALARAVEKLPSPSALPGGLIAEPKWDGYRSALVRDNDTTSLWSRQRKNLIRYFPDLYAAAATSVPPGFVLDGEIVVFTEGRLNFSSLQHRMTSSRRALADLIRREPASYVAFDILAVAYQDVRHLPLRERRTLLEELARDWEPPMQISPTTTDVDEARRWLDELPVTGVEGLVLKGPDQPYRASRVWLKVKHRDTVEVICGAVIGTLERPEALIAGLPVDGELRIVGRTTPLHASPARALGRLLRPPAGDHPWPARIPRGAVDRFARDKDPIDVTLVELFVVEVTADVAWSGSSYRHPLRFVRVRSELRPGDVVPPGGAL</sequence>
<dbReference type="InterPro" id="IPR050191">
    <property type="entry name" value="ATP-dep_DNA_ligase"/>
</dbReference>
<dbReference type="InterPro" id="IPR044119">
    <property type="entry name" value="Adenylation_LigC-like"/>
</dbReference>
<keyword evidence="6" id="KW-1185">Reference proteome</keyword>
<dbReference type="PANTHER" id="PTHR45674:SF4">
    <property type="entry name" value="DNA LIGASE 1"/>
    <property type="match status" value="1"/>
</dbReference>
<evidence type="ECO:0000259" key="4">
    <source>
        <dbReference type="PROSITE" id="PS50160"/>
    </source>
</evidence>
<dbReference type="GO" id="GO:0006281">
    <property type="term" value="P:DNA repair"/>
    <property type="evidence" value="ECO:0007669"/>
    <property type="project" value="InterPro"/>
</dbReference>
<evidence type="ECO:0000313" key="5">
    <source>
        <dbReference type="EMBL" id="PFG45120.1"/>
    </source>
</evidence>
<dbReference type="SUPFAM" id="SSF56091">
    <property type="entry name" value="DNA ligase/mRNA capping enzyme, catalytic domain"/>
    <property type="match status" value="1"/>
</dbReference>
<dbReference type="Proteomes" id="UP000222106">
    <property type="component" value="Unassembled WGS sequence"/>
</dbReference>
<dbReference type="Gene3D" id="2.40.50.140">
    <property type="entry name" value="Nucleic acid-binding proteins"/>
    <property type="match status" value="1"/>
</dbReference>
<dbReference type="AlphaFoldDB" id="A0A2A9F3P0"/>
<dbReference type="RefSeq" id="WP_098482000.1">
    <property type="nucleotide sequence ID" value="NZ_PDJI01000001.1"/>
</dbReference>
<feature type="domain" description="ATP-dependent DNA ligase family profile" evidence="4">
    <location>
        <begin position="123"/>
        <end position="205"/>
    </location>
</feature>
<name>A0A2A9F3P0_9MICO</name>
<dbReference type="EMBL" id="PDJI01000001">
    <property type="protein sequence ID" value="PFG45120.1"/>
    <property type="molecule type" value="Genomic_DNA"/>
</dbReference>
<dbReference type="GO" id="GO:0003910">
    <property type="term" value="F:DNA ligase (ATP) activity"/>
    <property type="evidence" value="ECO:0007669"/>
    <property type="project" value="UniProtKB-EC"/>
</dbReference>
<reference evidence="5 6" key="1">
    <citation type="submission" date="2017-10" db="EMBL/GenBank/DDBJ databases">
        <title>Sequencing the genomes of 1000 actinobacteria strains.</title>
        <authorList>
            <person name="Klenk H.-P."/>
        </authorList>
    </citation>
    <scope>NUCLEOTIDE SEQUENCE [LARGE SCALE GENOMIC DNA]</scope>
    <source>
        <strain evidence="5 6">DSM 21838</strain>
    </source>
</reference>
<dbReference type="CDD" id="cd07905">
    <property type="entry name" value="Adenylation_DNA_ligase_LigC"/>
    <property type="match status" value="1"/>
</dbReference>
<accession>A0A2A9F3P0</accession>
<dbReference type="OrthoDB" id="9770771at2"/>
<evidence type="ECO:0000256" key="2">
    <source>
        <dbReference type="ARBA" id="ARBA00022598"/>
    </source>
</evidence>
<comment type="caution">
    <text evidence="5">The sequence shown here is derived from an EMBL/GenBank/DDBJ whole genome shotgun (WGS) entry which is preliminary data.</text>
</comment>
<keyword evidence="2 5" id="KW-0436">Ligase</keyword>
<evidence type="ECO:0000256" key="1">
    <source>
        <dbReference type="ARBA" id="ARBA00007572"/>
    </source>
</evidence>
<dbReference type="PROSITE" id="PS50160">
    <property type="entry name" value="DNA_LIGASE_A3"/>
    <property type="match status" value="1"/>
</dbReference>
<comment type="similarity">
    <text evidence="1">Belongs to the ATP-dependent DNA ligase family.</text>
</comment>
<dbReference type="PANTHER" id="PTHR45674">
    <property type="entry name" value="DNA LIGASE 1/3 FAMILY MEMBER"/>
    <property type="match status" value="1"/>
</dbReference>
<comment type="catalytic activity">
    <reaction evidence="3">
        <text>ATP + (deoxyribonucleotide)n-3'-hydroxyl + 5'-phospho-(deoxyribonucleotide)m = (deoxyribonucleotide)n+m + AMP + diphosphate.</text>
        <dbReference type="EC" id="6.5.1.1"/>
    </reaction>
</comment>
<protein>
    <submittedName>
        <fullName evidence="5">ATP-dependent DNA ligase</fullName>
    </submittedName>
</protein>
<proteinExistence type="inferred from homology"/>
<dbReference type="InterPro" id="IPR012340">
    <property type="entry name" value="NA-bd_OB-fold"/>
</dbReference>
<dbReference type="Pfam" id="PF01068">
    <property type="entry name" value="DNA_ligase_A_M"/>
    <property type="match status" value="1"/>
</dbReference>
<dbReference type="InterPro" id="IPR044117">
    <property type="entry name" value="OBF_LigC-like"/>
</dbReference>
<dbReference type="GO" id="GO:0005524">
    <property type="term" value="F:ATP binding"/>
    <property type="evidence" value="ECO:0007669"/>
    <property type="project" value="InterPro"/>
</dbReference>
<dbReference type="InterPro" id="IPR012310">
    <property type="entry name" value="DNA_ligase_ATP-dep_cent"/>
</dbReference>
<evidence type="ECO:0000256" key="3">
    <source>
        <dbReference type="ARBA" id="ARBA00034003"/>
    </source>
</evidence>